<dbReference type="InterPro" id="IPR001633">
    <property type="entry name" value="EAL_dom"/>
</dbReference>
<reference evidence="10" key="1">
    <citation type="journal article" date="2019" name="J Environ">
        <title>Genetic characterization and potential molecular dissemination mechanism of tet (31) gene in Aeromonas caviae from an oxytetracycline wastewater treatment system.</title>
        <authorList>
            <person name="Shi Y."/>
            <person name="Tian Z."/>
            <person name="Leclercq S.O."/>
            <person name="Zhang H."/>
            <person name="Yang M."/>
            <person name="Zhang Y."/>
        </authorList>
    </citation>
    <scope>NUCLEOTIDE SEQUENCE</scope>
    <source>
        <strain evidence="10">T25-39</strain>
    </source>
</reference>
<dbReference type="RefSeq" id="WP_119196959.1">
    <property type="nucleotide sequence ID" value="NZ_AP022110.1"/>
</dbReference>
<evidence type="ECO:0000256" key="9">
    <source>
        <dbReference type="ARBA" id="ARBA00034290"/>
    </source>
</evidence>
<dbReference type="Pfam" id="PF12792">
    <property type="entry name" value="CSS-motif"/>
    <property type="match status" value="1"/>
</dbReference>
<proteinExistence type="predicted"/>
<organism evidence="10 11">
    <name type="scientific">Aeromonas caviae</name>
    <name type="common">Aeromonas punctata</name>
    <dbReference type="NCBI Taxonomy" id="648"/>
    <lineage>
        <taxon>Bacteria</taxon>
        <taxon>Pseudomonadati</taxon>
        <taxon>Pseudomonadota</taxon>
        <taxon>Gammaproteobacteria</taxon>
        <taxon>Aeromonadales</taxon>
        <taxon>Aeromonadaceae</taxon>
        <taxon>Aeromonas</taxon>
    </lineage>
</organism>
<dbReference type="SUPFAM" id="SSF141868">
    <property type="entry name" value="EAL domain-like"/>
    <property type="match status" value="1"/>
</dbReference>
<evidence type="ECO:0000256" key="3">
    <source>
        <dbReference type="ARBA" id="ARBA00022475"/>
    </source>
</evidence>
<sequence>MPFRRLKVRQFYVRLLCALLAGLLPMLLGLVIVIWQTATGVKQDAVARLEHARVMFDRTLDNAQLAASALTGSLGRPCLEVVQGLRDQVATVPDVRSVNLARGDRIYCSSLYGSVDGGIKLDDYVGGRLDLMKGNPVTPNRPLIAYREEVGEFSVLVGVDGYYLLNILDMLSRNSPLGLVVGNEMLLRNSELTDKLIPKDRDGYLEQVSTRYPFKVVTTVSVDEYRAHIWDYSKVGVIIYPLLSLLLGVAVFWLMGRSTSPAQELKRALSQQEFIPYLQPVVNGEDGQWSGCEVLMRWQHPRQGMISPDRFIPLAEDSGLIVPMTRLLMAQVREQFAGKAHHLPRGFHFGFNISASHCKDLSLVEDCRDFINAFKGNPIKLVLELTERELIVADETTDRLFAELHALGVFIAIDDFGTGHSSLTYLQTFQVDFLKIDQSFVGMIGSDALSSHIVENVIDLATRLGLQLVAEGVENQVQADYLKAREVTFLQGYLFGRPMPMKEFVSQLAGQGR</sequence>
<dbReference type="EMBL" id="CP025706">
    <property type="protein sequence ID" value="AXB04293.1"/>
    <property type="molecule type" value="Genomic_DNA"/>
</dbReference>
<evidence type="ECO:0000256" key="1">
    <source>
        <dbReference type="ARBA" id="ARBA00004651"/>
    </source>
</evidence>
<accession>A0A3S5WVC2</accession>
<keyword evidence="5" id="KW-0812">Transmembrane</keyword>
<dbReference type="SMART" id="SM00052">
    <property type="entry name" value="EAL"/>
    <property type="match status" value="1"/>
</dbReference>
<dbReference type="CDD" id="cd01948">
    <property type="entry name" value="EAL"/>
    <property type="match status" value="1"/>
</dbReference>
<dbReference type="GO" id="GO:0005886">
    <property type="term" value="C:plasma membrane"/>
    <property type="evidence" value="ECO:0007669"/>
    <property type="project" value="UniProtKB-SubCell"/>
</dbReference>
<dbReference type="PROSITE" id="PS50883">
    <property type="entry name" value="EAL"/>
    <property type="match status" value="1"/>
</dbReference>
<protein>
    <recommendedName>
        <fullName evidence="2">cyclic-guanylate-specific phosphodiesterase</fullName>
        <ecNumber evidence="2">3.1.4.52</ecNumber>
    </recommendedName>
</protein>
<dbReference type="Pfam" id="PF00563">
    <property type="entry name" value="EAL"/>
    <property type="match status" value="1"/>
</dbReference>
<dbReference type="Proteomes" id="UP000266778">
    <property type="component" value="Chromosome"/>
</dbReference>
<evidence type="ECO:0000256" key="2">
    <source>
        <dbReference type="ARBA" id="ARBA00012282"/>
    </source>
</evidence>
<dbReference type="InterPro" id="IPR050706">
    <property type="entry name" value="Cyclic-di-GMP_PDE-like"/>
</dbReference>
<dbReference type="GO" id="GO:0071111">
    <property type="term" value="F:cyclic-guanylate-specific phosphodiesterase activity"/>
    <property type="evidence" value="ECO:0007669"/>
    <property type="project" value="UniProtKB-EC"/>
</dbReference>
<gene>
    <name evidence="10" type="ORF">C1C91_03985</name>
</gene>
<evidence type="ECO:0000256" key="5">
    <source>
        <dbReference type="ARBA" id="ARBA00022692"/>
    </source>
</evidence>
<evidence type="ECO:0000256" key="8">
    <source>
        <dbReference type="ARBA" id="ARBA00023136"/>
    </source>
</evidence>
<keyword evidence="3" id="KW-1003">Cell membrane</keyword>
<keyword evidence="6" id="KW-0378">Hydrolase</keyword>
<dbReference type="FunFam" id="3.20.20.450:FF:000001">
    <property type="entry name" value="Cyclic di-GMP phosphodiesterase yahA"/>
    <property type="match status" value="1"/>
</dbReference>
<evidence type="ECO:0000313" key="11">
    <source>
        <dbReference type="Proteomes" id="UP000266778"/>
    </source>
</evidence>
<evidence type="ECO:0000313" key="10">
    <source>
        <dbReference type="EMBL" id="AXB04293.1"/>
    </source>
</evidence>
<dbReference type="InterPro" id="IPR024744">
    <property type="entry name" value="CSS-motif_dom"/>
</dbReference>
<keyword evidence="8" id="KW-0472">Membrane</keyword>
<dbReference type="PANTHER" id="PTHR33121">
    <property type="entry name" value="CYCLIC DI-GMP PHOSPHODIESTERASE PDEF"/>
    <property type="match status" value="1"/>
</dbReference>
<dbReference type="AlphaFoldDB" id="A0A3S5WVC2"/>
<keyword evidence="4" id="KW-0973">c-di-GMP</keyword>
<dbReference type="PANTHER" id="PTHR33121:SF80">
    <property type="entry name" value="CYCLIC DI-GMP PHOSPHODIESTERASE PDEL"/>
    <property type="match status" value="1"/>
</dbReference>
<name>A0A3S5WVC2_AERCA</name>
<dbReference type="InterPro" id="IPR035919">
    <property type="entry name" value="EAL_sf"/>
</dbReference>
<comment type="subcellular location">
    <subcellularLocation>
        <location evidence="1">Cell membrane</location>
        <topology evidence="1">Multi-pass membrane protein</topology>
    </subcellularLocation>
</comment>
<comment type="catalytic activity">
    <reaction evidence="9">
        <text>3',3'-c-di-GMP + H2O = 5'-phosphoguanylyl(3'-&gt;5')guanosine + H(+)</text>
        <dbReference type="Rhea" id="RHEA:24902"/>
        <dbReference type="ChEBI" id="CHEBI:15377"/>
        <dbReference type="ChEBI" id="CHEBI:15378"/>
        <dbReference type="ChEBI" id="CHEBI:58754"/>
        <dbReference type="ChEBI" id="CHEBI:58805"/>
        <dbReference type="EC" id="3.1.4.52"/>
    </reaction>
</comment>
<dbReference type="Gene3D" id="3.20.20.450">
    <property type="entry name" value="EAL domain"/>
    <property type="match status" value="1"/>
</dbReference>
<dbReference type="EC" id="3.1.4.52" evidence="2"/>
<evidence type="ECO:0000256" key="7">
    <source>
        <dbReference type="ARBA" id="ARBA00022989"/>
    </source>
</evidence>
<evidence type="ECO:0000256" key="4">
    <source>
        <dbReference type="ARBA" id="ARBA00022636"/>
    </source>
</evidence>
<evidence type="ECO:0000256" key="6">
    <source>
        <dbReference type="ARBA" id="ARBA00022801"/>
    </source>
</evidence>
<keyword evidence="7" id="KW-1133">Transmembrane helix</keyword>